<dbReference type="GO" id="GO:0005737">
    <property type="term" value="C:cytoplasm"/>
    <property type="evidence" value="ECO:0007669"/>
    <property type="project" value="TreeGrafter"/>
</dbReference>
<dbReference type="Pfam" id="PF04377">
    <property type="entry name" value="ATE_C"/>
    <property type="match status" value="1"/>
</dbReference>
<dbReference type="EMBL" id="NIVC01000678">
    <property type="protein sequence ID" value="PAA78567.1"/>
    <property type="molecule type" value="Genomic_DNA"/>
</dbReference>
<evidence type="ECO:0000259" key="8">
    <source>
        <dbReference type="Pfam" id="PF04377"/>
    </source>
</evidence>
<keyword evidence="3" id="KW-0808">Transferase</keyword>
<dbReference type="GO" id="GO:0004057">
    <property type="term" value="F:arginyl-tRNA--protein transferase activity"/>
    <property type="evidence" value="ECO:0007669"/>
    <property type="project" value="UniProtKB-EC"/>
</dbReference>
<keyword evidence="5" id="KW-0012">Acyltransferase</keyword>
<evidence type="ECO:0000256" key="3">
    <source>
        <dbReference type="ARBA" id="ARBA00022679"/>
    </source>
</evidence>
<dbReference type="Proteomes" id="UP000215902">
    <property type="component" value="Unassembled WGS sequence"/>
</dbReference>
<dbReference type="PANTHER" id="PTHR21367">
    <property type="entry name" value="ARGININE-TRNA-PROTEIN TRANSFERASE 1"/>
    <property type="match status" value="1"/>
</dbReference>
<dbReference type="STRING" id="282301.A0A267FZP8"/>
<protein>
    <recommendedName>
        <fullName evidence="2">arginyltransferase</fullName>
        <ecNumber evidence="2">2.3.2.8</ecNumber>
    </recommendedName>
</protein>
<dbReference type="PIRSF" id="PIRSF037207">
    <property type="entry name" value="ATE1_euk"/>
    <property type="match status" value="1"/>
</dbReference>
<evidence type="ECO:0000259" key="7">
    <source>
        <dbReference type="Pfam" id="PF04376"/>
    </source>
</evidence>
<dbReference type="InterPro" id="IPR030700">
    <property type="entry name" value="N-end_Aminoacyl_Trfase"/>
</dbReference>
<dbReference type="InterPro" id="IPR017137">
    <property type="entry name" value="Arg-tRNA-P_Trfase_1_euk"/>
</dbReference>
<name>A0A267FZP8_9PLAT</name>
<reference evidence="9 10" key="1">
    <citation type="submission" date="2017-06" db="EMBL/GenBank/DDBJ databases">
        <title>A platform for efficient transgenesis in Macrostomum lignano, a flatworm model organism for stem cell research.</title>
        <authorList>
            <person name="Berezikov E."/>
        </authorList>
    </citation>
    <scope>NUCLEOTIDE SEQUENCE [LARGE SCALE GENOMIC DNA]</scope>
    <source>
        <strain evidence="9">DV1</strain>
        <tissue evidence="9">Whole organism</tissue>
    </source>
</reference>
<keyword evidence="4" id="KW-0833">Ubl conjugation pathway</keyword>
<evidence type="ECO:0000256" key="1">
    <source>
        <dbReference type="ARBA" id="ARBA00009991"/>
    </source>
</evidence>
<evidence type="ECO:0000313" key="10">
    <source>
        <dbReference type="Proteomes" id="UP000215902"/>
    </source>
</evidence>
<dbReference type="PANTHER" id="PTHR21367:SF1">
    <property type="entry name" value="ARGINYL-TRNA--PROTEIN TRANSFERASE 1"/>
    <property type="match status" value="1"/>
</dbReference>
<dbReference type="AlphaFoldDB" id="A0A267FZP8"/>
<feature type="domain" description="N-end aminoacyl transferase N-terminal" evidence="7">
    <location>
        <begin position="5"/>
        <end position="73"/>
    </location>
</feature>
<keyword evidence="10" id="KW-1185">Reference proteome</keyword>
<evidence type="ECO:0000256" key="4">
    <source>
        <dbReference type="ARBA" id="ARBA00022786"/>
    </source>
</evidence>
<accession>A0A267FZP8</accession>
<dbReference type="InterPro" id="IPR007471">
    <property type="entry name" value="N-end_Aminoacyl_Trfase_N"/>
</dbReference>
<dbReference type="InterPro" id="IPR007472">
    <property type="entry name" value="N-end_Aminoacyl_Trfase_C"/>
</dbReference>
<evidence type="ECO:0000313" key="9">
    <source>
        <dbReference type="EMBL" id="PAA78567.1"/>
    </source>
</evidence>
<sequence length="688" mass="75141">QPLRCEFCGGVGRFSDIVSLSRLAVTDYEALLNRGWRRSAGRVYRLRPDLTCCAKFPMRHLVDAFRPSRSQRRCLRRFASALFGSAPVGPAGDSDLPTGSGIFYQTGSGTIYQAGSRTNYQTESGTNYQTGSGTNYQTGSGTNYQTGSETNYQTGSETNYQTGSGTNYQTGSGTNYQTGSETNYQTGSGTNYQTGSGTNYQTGSGTNYQTGSETNYQTGSETNYQTGSETNYQTGSETNYQTGSETNYQTGSETNYQTGSGTNYQTGSGTNYQTGSGTNYQTGSETNYQTGSGTNYQTGSETNYQTGSETNYQTGSETNYQTGSETNYQTGSGTNYQTGSETNYQTGSETNYQTGSETNYQTGSETNYQTGSGTNYQTGSENILHFISSRMRPGKARYKRWSAGLDALRARAGALGQSADALLAERANRWRRRRELRQRRQSAPSLAELVDPLMIGGPGGRGRLLWRLVPSDSQLAISSGHACYSAYQCAVHGDSPADCGEAKFRRFLCLSPLAAEAAEAETDVQWPKGSHHSQLLLDGRLIGVDVIDILDSTVSSAYFFFDPAFKRLQLGKVSALLQLRRLQGHPRLRHYTMGSYSPLSVKLAYKAEFQPAQIMCPIALRWLPFDRDYRCRLEAGQLRGLYADLGGADDDAEVGDSSDSDGVRRAGLRRFARLAGQQCASRFRLLVD</sequence>
<comment type="similarity">
    <text evidence="1">Belongs to the R-transferase family.</text>
</comment>
<dbReference type="Pfam" id="PF04376">
    <property type="entry name" value="ATE_N"/>
    <property type="match status" value="1"/>
</dbReference>
<organism evidence="9 10">
    <name type="scientific">Macrostomum lignano</name>
    <dbReference type="NCBI Taxonomy" id="282301"/>
    <lineage>
        <taxon>Eukaryota</taxon>
        <taxon>Metazoa</taxon>
        <taxon>Spiralia</taxon>
        <taxon>Lophotrochozoa</taxon>
        <taxon>Platyhelminthes</taxon>
        <taxon>Rhabditophora</taxon>
        <taxon>Macrostomorpha</taxon>
        <taxon>Macrostomida</taxon>
        <taxon>Macrostomidae</taxon>
        <taxon>Macrostomum</taxon>
    </lineage>
</organism>
<evidence type="ECO:0000256" key="2">
    <source>
        <dbReference type="ARBA" id="ARBA00012025"/>
    </source>
</evidence>
<dbReference type="EC" id="2.3.2.8" evidence="2"/>
<proteinExistence type="inferred from homology"/>
<feature type="region of interest" description="Disordered" evidence="6">
    <location>
        <begin position="122"/>
        <end position="365"/>
    </location>
</feature>
<evidence type="ECO:0000256" key="6">
    <source>
        <dbReference type="SAM" id="MobiDB-lite"/>
    </source>
</evidence>
<comment type="caution">
    <text evidence="9">The sequence shown here is derived from an EMBL/GenBank/DDBJ whole genome shotgun (WGS) entry which is preliminary data.</text>
</comment>
<feature type="domain" description="N-end rule aminoacyl transferase C-terminal" evidence="8">
    <location>
        <begin position="483"/>
        <end position="616"/>
    </location>
</feature>
<dbReference type="OrthoDB" id="6153212at2759"/>
<gene>
    <name evidence="9" type="ORF">BOX15_Mlig018227g7</name>
</gene>
<feature type="non-terminal residue" evidence="9">
    <location>
        <position position="1"/>
    </location>
</feature>
<evidence type="ECO:0000256" key="5">
    <source>
        <dbReference type="ARBA" id="ARBA00023315"/>
    </source>
</evidence>